<evidence type="ECO:0000256" key="4">
    <source>
        <dbReference type="PROSITE-ProRule" id="PRU01100"/>
    </source>
</evidence>
<dbReference type="InterPro" id="IPR017853">
    <property type="entry name" value="GH"/>
</dbReference>
<dbReference type="PRINTS" id="PR00739">
    <property type="entry name" value="GLHYDRLASE26"/>
</dbReference>
<dbReference type="GO" id="GO:0006080">
    <property type="term" value="P:substituted mannan metabolic process"/>
    <property type="evidence" value="ECO:0007669"/>
    <property type="project" value="InterPro"/>
</dbReference>
<dbReference type="PANTHER" id="PTHR40079:SF4">
    <property type="entry name" value="GH26 DOMAIN-CONTAINING PROTEIN-RELATED"/>
    <property type="match status" value="1"/>
</dbReference>
<dbReference type="InterPro" id="IPR008979">
    <property type="entry name" value="Galactose-bd-like_sf"/>
</dbReference>
<dbReference type="AlphaFoldDB" id="A0A2S8SQJ7"/>
<protein>
    <submittedName>
        <fullName evidence="7">Mannan endo-1,4-beta-mannosidase</fullName>
    </submittedName>
</protein>
<feature type="active site" description="Nucleophile" evidence="4">
    <location>
        <position position="456"/>
    </location>
</feature>
<feature type="domain" description="CBM6" evidence="5">
    <location>
        <begin position="63"/>
        <end position="180"/>
    </location>
</feature>
<accession>A0A2S8SQJ7</accession>
<gene>
    <name evidence="7" type="ORF">B1R32_11661</name>
</gene>
<proteinExistence type="inferred from homology"/>
<dbReference type="Proteomes" id="UP000237684">
    <property type="component" value="Unassembled WGS sequence"/>
</dbReference>
<reference evidence="7 8" key="1">
    <citation type="journal article" date="2018" name="Syst. Appl. Microbiol.">
        <title>Abditibacterium utsteinense sp. nov., the first cultivated member of candidate phylum FBP, isolated from ice-free Antarctic soil samples.</title>
        <authorList>
            <person name="Tahon G."/>
            <person name="Tytgat B."/>
            <person name="Lebbe L."/>
            <person name="Carlier A."/>
            <person name="Willems A."/>
        </authorList>
    </citation>
    <scope>NUCLEOTIDE SEQUENCE [LARGE SCALE GENOMIC DNA]</scope>
    <source>
        <strain evidence="7 8">LMG 29911</strain>
    </source>
</reference>
<organism evidence="7 8">
    <name type="scientific">Abditibacterium utsteinense</name>
    <dbReference type="NCBI Taxonomy" id="1960156"/>
    <lineage>
        <taxon>Bacteria</taxon>
        <taxon>Pseudomonadati</taxon>
        <taxon>Abditibacteriota</taxon>
        <taxon>Abditibacteriia</taxon>
        <taxon>Abditibacteriales</taxon>
        <taxon>Abditibacteriaceae</taxon>
        <taxon>Abditibacterium</taxon>
    </lineage>
</organism>
<evidence type="ECO:0000313" key="7">
    <source>
        <dbReference type="EMBL" id="PQV63084.1"/>
    </source>
</evidence>
<evidence type="ECO:0000256" key="3">
    <source>
        <dbReference type="ARBA" id="ARBA00023295"/>
    </source>
</evidence>
<keyword evidence="8" id="KW-1185">Reference proteome</keyword>
<keyword evidence="3 4" id="KW-0326">Glycosidase</keyword>
<evidence type="ECO:0000259" key="6">
    <source>
        <dbReference type="PROSITE" id="PS51764"/>
    </source>
</evidence>
<dbReference type="GO" id="GO:0030246">
    <property type="term" value="F:carbohydrate binding"/>
    <property type="evidence" value="ECO:0007669"/>
    <property type="project" value="InterPro"/>
</dbReference>
<evidence type="ECO:0000313" key="8">
    <source>
        <dbReference type="Proteomes" id="UP000237684"/>
    </source>
</evidence>
<feature type="domain" description="GH26" evidence="6">
    <location>
        <begin position="202"/>
        <end position="506"/>
    </location>
</feature>
<keyword evidence="2 4" id="KW-0378">Hydrolase</keyword>
<evidence type="ECO:0000256" key="2">
    <source>
        <dbReference type="ARBA" id="ARBA00022801"/>
    </source>
</evidence>
<dbReference type="SUPFAM" id="SSF49785">
    <property type="entry name" value="Galactose-binding domain-like"/>
    <property type="match status" value="1"/>
</dbReference>
<dbReference type="SUPFAM" id="SSF51445">
    <property type="entry name" value="(Trans)glycosidases"/>
    <property type="match status" value="1"/>
</dbReference>
<comment type="similarity">
    <text evidence="1 4">Belongs to the glycosyl hydrolase 26 family.</text>
</comment>
<comment type="caution">
    <text evidence="7">The sequence shown here is derived from an EMBL/GenBank/DDBJ whole genome shotgun (WGS) entry which is preliminary data.</text>
</comment>
<dbReference type="Pfam" id="PF02156">
    <property type="entry name" value="Glyco_hydro_26"/>
    <property type="match status" value="1"/>
</dbReference>
<dbReference type="PANTHER" id="PTHR40079">
    <property type="entry name" value="MANNAN ENDO-1,4-BETA-MANNOSIDASE E-RELATED"/>
    <property type="match status" value="1"/>
</dbReference>
<dbReference type="EMBL" id="NIGF01000016">
    <property type="protein sequence ID" value="PQV63084.1"/>
    <property type="molecule type" value="Genomic_DNA"/>
</dbReference>
<dbReference type="GO" id="GO:0016985">
    <property type="term" value="F:mannan endo-1,4-beta-mannosidase activity"/>
    <property type="evidence" value="ECO:0007669"/>
    <property type="project" value="InterPro"/>
</dbReference>
<dbReference type="PROSITE" id="PS51175">
    <property type="entry name" value="CBM6"/>
    <property type="match status" value="1"/>
</dbReference>
<feature type="active site" description="Proton donor" evidence="4">
    <location>
        <position position="363"/>
    </location>
</feature>
<dbReference type="Gene3D" id="3.20.20.80">
    <property type="entry name" value="Glycosidases"/>
    <property type="match status" value="1"/>
</dbReference>
<dbReference type="InterPro" id="IPR005084">
    <property type="entry name" value="CBM6"/>
</dbReference>
<dbReference type="InterPro" id="IPR000805">
    <property type="entry name" value="Glyco_hydro_26"/>
</dbReference>
<evidence type="ECO:0000259" key="5">
    <source>
        <dbReference type="PROSITE" id="PS51175"/>
    </source>
</evidence>
<sequence>MRCIHSYLKSKSNIGASNRTWFQSLYLRLISMMKTLLLTVVLGVVVVSAKSAHAEDAIREDVIHLEAENGQLSGTTVATTRAGFSGAGYVSGFLADADTVSWVIPRAKAGIYQVALRYSADNPKGFGVVVNGARAEGMFAATGGQFATQTAGKVELKDGENTVSIAKGWGHYDIDFIELSSASNLAVLPKPPATLVDAKATAPARALMELLVRNYGEKTLSGQYDPGDTAYVREVTGQTPAILGADFMDYSPSRVAHGSKNKPPTEEIIALAKAGQIVTLSWHWNAPSHLIDAPYIDKNGQISTAFWWRGFYTDATTFDLEKTLNNPNSADYKLLLRDIDALAVQLKKLDAAGVPVLWRPLHEADGTWFWWGAKGEEPFKKLWRLMFERLTQTHDLHNLIWVYTGSPEKPEWYPGDDVVDIYGVDSYPADRNDTLSSSWEALRAQFDGKKLLTLSEFKGVPDAVKMKRFGVNWSYFVAWTGDSGPRTQPAADVKRTYNAPNVVNAKDLPR</sequence>
<dbReference type="PROSITE" id="PS51764">
    <property type="entry name" value="GH26"/>
    <property type="match status" value="1"/>
</dbReference>
<dbReference type="InParanoid" id="A0A2S8SQJ7"/>
<dbReference type="InterPro" id="IPR022790">
    <property type="entry name" value="GH26_dom"/>
</dbReference>
<dbReference type="Gene3D" id="2.60.120.260">
    <property type="entry name" value="Galactose-binding domain-like"/>
    <property type="match status" value="1"/>
</dbReference>
<name>A0A2S8SQJ7_9BACT</name>
<dbReference type="CDD" id="cd04086">
    <property type="entry name" value="CBM35_mannanase-like"/>
    <property type="match status" value="1"/>
</dbReference>
<evidence type="ECO:0000256" key="1">
    <source>
        <dbReference type="ARBA" id="ARBA00007754"/>
    </source>
</evidence>
<dbReference type="Pfam" id="PF16990">
    <property type="entry name" value="CBM_35"/>
    <property type="match status" value="1"/>
</dbReference>